<evidence type="ECO:0000313" key="3">
    <source>
        <dbReference type="EMBL" id="GMH88027.1"/>
    </source>
</evidence>
<feature type="non-terminal residue" evidence="3">
    <location>
        <position position="1155"/>
    </location>
</feature>
<gene>
    <name evidence="3" type="ORF">TL16_g11036</name>
</gene>
<feature type="transmembrane region" description="Helical" evidence="1">
    <location>
        <begin position="315"/>
        <end position="334"/>
    </location>
</feature>
<feature type="transmembrane region" description="Helical" evidence="1">
    <location>
        <begin position="21"/>
        <end position="45"/>
    </location>
</feature>
<protein>
    <recommendedName>
        <fullName evidence="2">CSC1/OSCA1-like cytosolic domain-containing protein</fullName>
    </recommendedName>
</protein>
<feature type="transmembrane region" description="Helical" evidence="1">
    <location>
        <begin position="561"/>
        <end position="583"/>
    </location>
</feature>
<proteinExistence type="predicted"/>
<dbReference type="PANTHER" id="PTHR13018">
    <property type="entry name" value="PROBABLE MEMBRANE PROTEIN DUF221-RELATED"/>
    <property type="match status" value="1"/>
</dbReference>
<name>A0A9W7BI02_9STRA</name>
<organism evidence="3 4">
    <name type="scientific">Triparma laevis f. inornata</name>
    <dbReference type="NCBI Taxonomy" id="1714386"/>
    <lineage>
        <taxon>Eukaryota</taxon>
        <taxon>Sar</taxon>
        <taxon>Stramenopiles</taxon>
        <taxon>Ochrophyta</taxon>
        <taxon>Bolidophyceae</taxon>
        <taxon>Parmales</taxon>
        <taxon>Triparmaceae</taxon>
        <taxon>Triparma</taxon>
    </lineage>
</organism>
<dbReference type="GO" id="GO:0005227">
    <property type="term" value="F:calcium-activated cation channel activity"/>
    <property type="evidence" value="ECO:0007669"/>
    <property type="project" value="InterPro"/>
</dbReference>
<reference evidence="4" key="1">
    <citation type="journal article" date="2023" name="Commun. Biol.">
        <title>Genome analysis of Parmales, the sister group of diatoms, reveals the evolutionary specialization of diatoms from phago-mixotrophs to photoautotrophs.</title>
        <authorList>
            <person name="Ban H."/>
            <person name="Sato S."/>
            <person name="Yoshikawa S."/>
            <person name="Yamada K."/>
            <person name="Nakamura Y."/>
            <person name="Ichinomiya M."/>
            <person name="Sato N."/>
            <person name="Blanc-Mathieu R."/>
            <person name="Endo H."/>
            <person name="Kuwata A."/>
            <person name="Ogata H."/>
        </authorList>
    </citation>
    <scope>NUCLEOTIDE SEQUENCE [LARGE SCALE GENOMIC DNA]</scope>
</reference>
<accession>A0A9W7BI02</accession>
<evidence type="ECO:0000313" key="4">
    <source>
        <dbReference type="Proteomes" id="UP001162640"/>
    </source>
</evidence>
<feature type="transmembrane region" description="Helical" evidence="1">
    <location>
        <begin position="912"/>
        <end position="933"/>
    </location>
</feature>
<keyword evidence="1" id="KW-0472">Membrane</keyword>
<dbReference type="AlphaFoldDB" id="A0A9W7BI02"/>
<evidence type="ECO:0000256" key="1">
    <source>
        <dbReference type="SAM" id="Phobius"/>
    </source>
</evidence>
<evidence type="ECO:0000259" key="2">
    <source>
        <dbReference type="Pfam" id="PF14703"/>
    </source>
</evidence>
<feature type="transmembrane region" description="Helical" evidence="1">
    <location>
        <begin position="689"/>
        <end position="710"/>
    </location>
</feature>
<feature type="transmembrane region" description="Helical" evidence="1">
    <location>
        <begin position="65"/>
        <end position="82"/>
    </location>
</feature>
<keyword evidence="1" id="KW-0812">Transmembrane</keyword>
<feature type="domain" description="CSC1/OSCA1-like cytosolic" evidence="2">
    <location>
        <begin position="413"/>
        <end position="552"/>
    </location>
</feature>
<feature type="transmembrane region" description="Helical" evidence="1">
    <location>
        <begin position="996"/>
        <end position="1014"/>
    </location>
</feature>
<dbReference type="PANTHER" id="PTHR13018:SF83">
    <property type="entry name" value="RRM DOMAIN-CONTAINING PROTEIN"/>
    <property type="match status" value="1"/>
</dbReference>
<dbReference type="GO" id="GO:0005886">
    <property type="term" value="C:plasma membrane"/>
    <property type="evidence" value="ECO:0007669"/>
    <property type="project" value="TreeGrafter"/>
</dbReference>
<dbReference type="Proteomes" id="UP001162640">
    <property type="component" value="Unassembled WGS sequence"/>
</dbReference>
<dbReference type="Pfam" id="PF14703">
    <property type="entry name" value="PHM7_cyt"/>
    <property type="match status" value="1"/>
</dbReference>
<dbReference type="EMBL" id="BLQM01000404">
    <property type="protein sequence ID" value="GMH88027.1"/>
    <property type="molecule type" value="Genomic_DNA"/>
</dbReference>
<feature type="transmembrane region" description="Helical" evidence="1">
    <location>
        <begin position="730"/>
        <end position="752"/>
    </location>
</feature>
<sequence length="1155" mass="130840">MLQKPSVLEPYGIGLVLYFKFLKLMTVCFLLMTLALAPSMMFYWLGSSTSEEDKALMISESALNALFFTTIGSLGAGAVSCMEGDYNQKFDLECPSGVFKSIEAHWGTPTGYCSCPAAQQPNEDGACPGSKTYPAEASWGQCTVDSDGATEACWPSKTQITKEACCAFDLTDPDPQEVGGEIASPDFTPDLRKVDISANPSCSSPAAQYIADGMCLGQTNCTFTIDYNHTYSWEYDEKYNTVCDSEWDKTASNADGNVCHRRLDDEVYDGGANFTSCPIKQEYNLIVVGLCAEEEITFDINGEEYTFMKEDLIKYIAYIDAGAIFLFLMAIQWMNKRELQAIDESDSMNCSPSDYTVMLTNLPSHEDVHQLKKDLIAHFESVLKADKEEEEEKLRVKGDDKKIQPEDLRVFDIQFSLNNRQLIKWKKTRGLTARLKDKLENEVYILNQWGKFKGKLKTKLELKHHLLQTKFDRANRKLEIIEEEIANGKFKERARNAFITFHTEAACVRCKQIYPDLGFLHRMTMWKKHRMGGKHRLRVKAAPEPSEIIWENLGIGPFSRAFRLLFTSLFTLAMLAASFILIYRGRVAQEEAELKYPEAECSNYIIEPLPNENITLEDIEYVTPLSVQYDINWEHYNQTLGNTGKLECFCKGLLVDANYALNGMLAFGFEDVMTGSMDERWCKSWFESYSYISALKLAAVLGVVATNIVLKEVLKKLINVEGPGDKTSMITSLTIKLFLASFVNTAFLTLLINGNIDIFMGEQDNTDTVDNINEFGLLGGGYDDFGERWYLEIGVPIIMTMVINMVSPHVSTVITWMLKRYSQWKDRSFSSDHGITKQVTQNDLELMYTGPEFLLYQRYASLLNTLFVCLMFSSGMPVLIPICFLTFWSYYWVDKFMLFRFFSLPPRLDATLAQQVSSILPYSVLLHLTFGMWMMSNDEFFTTASVELDTSALNATAVGVGDLSVDVNVNLDLSDTFGDNVFMGEVYDRFTHSNNVGSFFLFVLLVVGMVWYRLVVKILRQSSGFLSIFPCLQTCLEATNELEGNPPFLEALGTEMMQLQVGLELVDDNIIHMYKAELEKRGREAGEKAKAEKKKMEEMGNEYKPSREVGILESYNFEANQEYIKAFASDASSVMEYNAKRKTDIRESQASQRDL</sequence>
<feature type="transmembrane region" description="Helical" evidence="1">
    <location>
        <begin position="866"/>
        <end position="892"/>
    </location>
</feature>
<dbReference type="InterPro" id="IPR027815">
    <property type="entry name" value="CSC1/OSCA1-like_cyt"/>
</dbReference>
<keyword evidence="1" id="KW-1133">Transmembrane helix</keyword>
<dbReference type="InterPro" id="IPR045122">
    <property type="entry name" value="Csc1-like"/>
</dbReference>
<comment type="caution">
    <text evidence="3">The sequence shown here is derived from an EMBL/GenBank/DDBJ whole genome shotgun (WGS) entry which is preliminary data.</text>
</comment>